<dbReference type="InterPro" id="IPR011009">
    <property type="entry name" value="Kinase-like_dom_sf"/>
</dbReference>
<accession>A0A6A5XMW5</accession>
<evidence type="ECO:0000313" key="3">
    <source>
        <dbReference type="Proteomes" id="UP000799778"/>
    </source>
</evidence>
<reference evidence="2" key="1">
    <citation type="journal article" date="2020" name="Stud. Mycol.">
        <title>101 Dothideomycetes genomes: a test case for predicting lifestyles and emergence of pathogens.</title>
        <authorList>
            <person name="Haridas S."/>
            <person name="Albert R."/>
            <person name="Binder M."/>
            <person name="Bloem J."/>
            <person name="Labutti K."/>
            <person name="Salamov A."/>
            <person name="Andreopoulos B."/>
            <person name="Baker S."/>
            <person name="Barry K."/>
            <person name="Bills G."/>
            <person name="Bluhm B."/>
            <person name="Cannon C."/>
            <person name="Castanera R."/>
            <person name="Culley D."/>
            <person name="Daum C."/>
            <person name="Ezra D."/>
            <person name="Gonzalez J."/>
            <person name="Henrissat B."/>
            <person name="Kuo A."/>
            <person name="Liang C."/>
            <person name="Lipzen A."/>
            <person name="Lutzoni F."/>
            <person name="Magnuson J."/>
            <person name="Mondo S."/>
            <person name="Nolan M."/>
            <person name="Ohm R."/>
            <person name="Pangilinan J."/>
            <person name="Park H.-J."/>
            <person name="Ramirez L."/>
            <person name="Alfaro M."/>
            <person name="Sun H."/>
            <person name="Tritt A."/>
            <person name="Yoshinaga Y."/>
            <person name="Zwiers L.-H."/>
            <person name="Turgeon B."/>
            <person name="Goodwin S."/>
            <person name="Spatafora J."/>
            <person name="Crous P."/>
            <person name="Grigoriev I."/>
        </authorList>
    </citation>
    <scope>NUCLEOTIDE SEQUENCE</scope>
    <source>
        <strain evidence="2">CBS 175.79</strain>
    </source>
</reference>
<dbReference type="InterPro" id="IPR008271">
    <property type="entry name" value="Ser/Thr_kinase_AS"/>
</dbReference>
<dbReference type="PANTHER" id="PTHR44167">
    <property type="entry name" value="OVARIAN-SPECIFIC SERINE/THREONINE-PROTEIN KINASE LOK-RELATED"/>
    <property type="match status" value="1"/>
</dbReference>
<dbReference type="OrthoDB" id="4062651at2759"/>
<organism evidence="2 3">
    <name type="scientific">Aaosphaeria arxii CBS 175.79</name>
    <dbReference type="NCBI Taxonomy" id="1450172"/>
    <lineage>
        <taxon>Eukaryota</taxon>
        <taxon>Fungi</taxon>
        <taxon>Dikarya</taxon>
        <taxon>Ascomycota</taxon>
        <taxon>Pezizomycotina</taxon>
        <taxon>Dothideomycetes</taxon>
        <taxon>Pleosporomycetidae</taxon>
        <taxon>Pleosporales</taxon>
        <taxon>Pleosporales incertae sedis</taxon>
        <taxon>Aaosphaeria</taxon>
    </lineage>
</organism>
<protein>
    <submittedName>
        <fullName evidence="2">Kinase-like protein</fullName>
    </submittedName>
</protein>
<gene>
    <name evidence="2" type="ORF">BU24DRAFT_481635</name>
</gene>
<name>A0A6A5XMW5_9PLEO</name>
<dbReference type="SUPFAM" id="SSF56112">
    <property type="entry name" value="Protein kinase-like (PK-like)"/>
    <property type="match status" value="1"/>
</dbReference>
<keyword evidence="3" id="KW-1185">Reference proteome</keyword>
<dbReference type="InterPro" id="IPR000719">
    <property type="entry name" value="Prot_kinase_dom"/>
</dbReference>
<dbReference type="GO" id="GO:0044773">
    <property type="term" value="P:mitotic DNA damage checkpoint signaling"/>
    <property type="evidence" value="ECO:0007669"/>
    <property type="project" value="TreeGrafter"/>
</dbReference>
<sequence>MAALAREIIGQSSRRYIARSVLQESRGPLGPVLLAMADRKRYVLKSVPDDVFGYYQNMFNDLRPCPYVRVAADAIPEKHMFAYGYLDDHLLSFAQKDVPLPLTKRILRDTLRGLAALHERGIVHTDVKPNNIMLNWNDKNRDIAVEKVQLADIDDAAYVPEGSALVGRAFGNWMWRSPEAHASAACHTPTEMFSFGIVCIYALLKRVIFAVEDEEIIEGEVKEAVVLERQLSYFADGDSYQGLLRYLADNPWVQVFEIVATTFGEKYPREPFALWNYLDADFRDLVGRMSTVDLRKRITAHEALGHQWFADIQD</sequence>
<dbReference type="Pfam" id="PF00069">
    <property type="entry name" value="Pkinase"/>
    <property type="match status" value="1"/>
</dbReference>
<dbReference type="EMBL" id="ML978070">
    <property type="protein sequence ID" value="KAF2014219.1"/>
    <property type="molecule type" value="Genomic_DNA"/>
</dbReference>
<dbReference type="GO" id="GO:0005524">
    <property type="term" value="F:ATP binding"/>
    <property type="evidence" value="ECO:0007669"/>
    <property type="project" value="InterPro"/>
</dbReference>
<dbReference type="PANTHER" id="PTHR44167:SF30">
    <property type="entry name" value="PHOSPHORYLASE KINASE"/>
    <property type="match status" value="1"/>
</dbReference>
<dbReference type="SMART" id="SM00220">
    <property type="entry name" value="S_TKc"/>
    <property type="match status" value="1"/>
</dbReference>
<evidence type="ECO:0000313" key="2">
    <source>
        <dbReference type="EMBL" id="KAF2014219.1"/>
    </source>
</evidence>
<dbReference type="PROSITE" id="PS50011">
    <property type="entry name" value="PROTEIN_KINASE_DOM"/>
    <property type="match status" value="1"/>
</dbReference>
<proteinExistence type="predicted"/>
<evidence type="ECO:0000259" key="1">
    <source>
        <dbReference type="PROSITE" id="PS50011"/>
    </source>
</evidence>
<dbReference type="PROSITE" id="PS00108">
    <property type="entry name" value="PROTEIN_KINASE_ST"/>
    <property type="match status" value="1"/>
</dbReference>
<dbReference type="RefSeq" id="XP_033382558.1">
    <property type="nucleotide sequence ID" value="XM_033533182.1"/>
</dbReference>
<keyword evidence="2" id="KW-0808">Transferase</keyword>
<dbReference type="GeneID" id="54290579"/>
<dbReference type="Gene3D" id="1.10.510.10">
    <property type="entry name" value="Transferase(Phosphotransferase) domain 1"/>
    <property type="match status" value="1"/>
</dbReference>
<dbReference type="GO" id="GO:0005634">
    <property type="term" value="C:nucleus"/>
    <property type="evidence" value="ECO:0007669"/>
    <property type="project" value="TreeGrafter"/>
</dbReference>
<dbReference type="AlphaFoldDB" id="A0A6A5XMW5"/>
<feature type="domain" description="Protein kinase" evidence="1">
    <location>
        <begin position="1"/>
        <end position="309"/>
    </location>
</feature>
<dbReference type="Proteomes" id="UP000799778">
    <property type="component" value="Unassembled WGS sequence"/>
</dbReference>
<keyword evidence="2" id="KW-0418">Kinase</keyword>
<dbReference type="GO" id="GO:0004674">
    <property type="term" value="F:protein serine/threonine kinase activity"/>
    <property type="evidence" value="ECO:0007669"/>
    <property type="project" value="TreeGrafter"/>
</dbReference>